<gene>
    <name evidence="1" type="ORF">NDU88_004508</name>
</gene>
<keyword evidence="2" id="KW-1185">Reference proteome</keyword>
<protein>
    <submittedName>
        <fullName evidence="1">Uncharacterized protein</fullName>
    </submittedName>
</protein>
<accession>A0AAV7T8K4</accession>
<feature type="non-terminal residue" evidence="1">
    <location>
        <position position="1"/>
    </location>
</feature>
<dbReference type="Proteomes" id="UP001066276">
    <property type="component" value="Chromosome 4_1"/>
</dbReference>
<name>A0AAV7T8K4_PLEWA</name>
<sequence>RPRLRMGLSWLRKSIHVRPLKSRFCSHCGNKSKLSSHPPLSACYFTIRGVKGIMRQRRTKLCGRIDK</sequence>
<evidence type="ECO:0000313" key="1">
    <source>
        <dbReference type="EMBL" id="KAJ1172664.1"/>
    </source>
</evidence>
<proteinExistence type="predicted"/>
<organism evidence="1 2">
    <name type="scientific">Pleurodeles waltl</name>
    <name type="common">Iberian ribbed newt</name>
    <dbReference type="NCBI Taxonomy" id="8319"/>
    <lineage>
        <taxon>Eukaryota</taxon>
        <taxon>Metazoa</taxon>
        <taxon>Chordata</taxon>
        <taxon>Craniata</taxon>
        <taxon>Vertebrata</taxon>
        <taxon>Euteleostomi</taxon>
        <taxon>Amphibia</taxon>
        <taxon>Batrachia</taxon>
        <taxon>Caudata</taxon>
        <taxon>Salamandroidea</taxon>
        <taxon>Salamandridae</taxon>
        <taxon>Pleurodelinae</taxon>
        <taxon>Pleurodeles</taxon>
    </lineage>
</organism>
<dbReference type="AlphaFoldDB" id="A0AAV7T8K4"/>
<reference evidence="1" key="1">
    <citation type="journal article" date="2022" name="bioRxiv">
        <title>Sequencing and chromosome-scale assembly of the giantPleurodeles waltlgenome.</title>
        <authorList>
            <person name="Brown T."/>
            <person name="Elewa A."/>
            <person name="Iarovenko S."/>
            <person name="Subramanian E."/>
            <person name="Araus A.J."/>
            <person name="Petzold A."/>
            <person name="Susuki M."/>
            <person name="Suzuki K.-i.T."/>
            <person name="Hayashi T."/>
            <person name="Toyoda A."/>
            <person name="Oliveira C."/>
            <person name="Osipova E."/>
            <person name="Leigh N.D."/>
            <person name="Simon A."/>
            <person name="Yun M.H."/>
        </authorList>
    </citation>
    <scope>NUCLEOTIDE SEQUENCE</scope>
    <source>
        <strain evidence="1">20211129_DDA</strain>
        <tissue evidence="1">Liver</tissue>
    </source>
</reference>
<evidence type="ECO:0000313" key="2">
    <source>
        <dbReference type="Proteomes" id="UP001066276"/>
    </source>
</evidence>
<comment type="caution">
    <text evidence="1">The sequence shown here is derived from an EMBL/GenBank/DDBJ whole genome shotgun (WGS) entry which is preliminary data.</text>
</comment>
<feature type="non-terminal residue" evidence="1">
    <location>
        <position position="67"/>
    </location>
</feature>
<dbReference type="EMBL" id="JANPWB010000007">
    <property type="protein sequence ID" value="KAJ1172664.1"/>
    <property type="molecule type" value="Genomic_DNA"/>
</dbReference>